<gene>
    <name evidence="1" type="ORF">FIBSPDRAFT_276685</name>
</gene>
<name>A0A165WR00_9AGAM</name>
<evidence type="ECO:0000313" key="1">
    <source>
        <dbReference type="EMBL" id="KZP07827.1"/>
    </source>
</evidence>
<dbReference type="Proteomes" id="UP000076532">
    <property type="component" value="Unassembled WGS sequence"/>
</dbReference>
<organism evidence="1 2">
    <name type="scientific">Athelia psychrophila</name>
    <dbReference type="NCBI Taxonomy" id="1759441"/>
    <lineage>
        <taxon>Eukaryota</taxon>
        <taxon>Fungi</taxon>
        <taxon>Dikarya</taxon>
        <taxon>Basidiomycota</taxon>
        <taxon>Agaricomycotina</taxon>
        <taxon>Agaricomycetes</taxon>
        <taxon>Agaricomycetidae</taxon>
        <taxon>Atheliales</taxon>
        <taxon>Atheliaceae</taxon>
        <taxon>Athelia</taxon>
    </lineage>
</organism>
<accession>A0A165WR00</accession>
<evidence type="ECO:0000313" key="2">
    <source>
        <dbReference type="Proteomes" id="UP000076532"/>
    </source>
</evidence>
<protein>
    <submittedName>
        <fullName evidence="1">Uncharacterized protein</fullName>
    </submittedName>
</protein>
<keyword evidence="2" id="KW-1185">Reference proteome</keyword>
<proteinExistence type="predicted"/>
<reference evidence="1 2" key="1">
    <citation type="journal article" date="2016" name="Mol. Biol. Evol.">
        <title>Comparative Genomics of Early-Diverging Mushroom-Forming Fungi Provides Insights into the Origins of Lignocellulose Decay Capabilities.</title>
        <authorList>
            <person name="Nagy L.G."/>
            <person name="Riley R."/>
            <person name="Tritt A."/>
            <person name="Adam C."/>
            <person name="Daum C."/>
            <person name="Floudas D."/>
            <person name="Sun H."/>
            <person name="Yadav J.S."/>
            <person name="Pangilinan J."/>
            <person name="Larsson K.H."/>
            <person name="Matsuura K."/>
            <person name="Barry K."/>
            <person name="Labutti K."/>
            <person name="Kuo R."/>
            <person name="Ohm R.A."/>
            <person name="Bhattacharya S.S."/>
            <person name="Shirouzu T."/>
            <person name="Yoshinaga Y."/>
            <person name="Martin F.M."/>
            <person name="Grigoriev I.V."/>
            <person name="Hibbett D.S."/>
        </authorList>
    </citation>
    <scope>NUCLEOTIDE SEQUENCE [LARGE SCALE GENOMIC DNA]</scope>
    <source>
        <strain evidence="1 2">CBS 109695</strain>
    </source>
</reference>
<dbReference type="EMBL" id="KV417739">
    <property type="protein sequence ID" value="KZP07827.1"/>
    <property type="molecule type" value="Genomic_DNA"/>
</dbReference>
<sequence length="146" mass="16827">MACRHSSIFNSDIMLNHASRYIHALSIHTLQDMHIHLGGATCTRRKTNDFASHRPPSRKLFHHYGIGELHLPLFRHASYDSTAPPSSLGYQLLNSMSFPSSYSVFKLYHTFENRKPRCPCIGPLQRRPTATPDHRRRLVRTSYLKS</sequence>
<dbReference type="AlphaFoldDB" id="A0A165WR00"/>